<dbReference type="Gene3D" id="3.10.450.170">
    <property type="entry name" value="type vi secretion system effector-immunity co pseudomonas protegens"/>
    <property type="match status" value="1"/>
</dbReference>
<feature type="signal peptide" evidence="1">
    <location>
        <begin position="1"/>
        <end position="24"/>
    </location>
</feature>
<dbReference type="EMBL" id="LT629777">
    <property type="protein sequence ID" value="SDT25331.1"/>
    <property type="molecule type" value="Genomic_DNA"/>
</dbReference>
<protein>
    <submittedName>
        <fullName evidence="2">Uncharacterized protein</fullName>
    </submittedName>
</protein>
<dbReference type="AlphaFoldDB" id="A0A1H1YV39"/>
<keyword evidence="1" id="KW-0732">Signal</keyword>
<dbReference type="PROSITE" id="PS51257">
    <property type="entry name" value="PROKAR_LIPOPROTEIN"/>
    <property type="match status" value="1"/>
</dbReference>
<proteinExistence type="predicted"/>
<dbReference type="GeneID" id="300209531"/>
<keyword evidence="3" id="KW-1185">Reference proteome</keyword>
<evidence type="ECO:0000256" key="1">
    <source>
        <dbReference type="SAM" id="SignalP"/>
    </source>
</evidence>
<dbReference type="InterPro" id="IPR049066">
    <property type="entry name" value="T6SS_Tgi2PP"/>
</dbReference>
<name>A0A1H1YV39_9PSED</name>
<sequence length="156" mass="17001">MLIKTTTSWLLTLGLACVTLPACSAPALQAGQVNPQGLSREQAQQVLEVALKNEDYKLGRPRVFIDGDLADENGNPPHPGYFDFSLGYNDPKAGATEYWGLFSVSVATGDVWEINTCKRLAGAELKQLQSRIMTRTGKSLNDEKVQRQGLGCSDEQ</sequence>
<feature type="chain" id="PRO_5009267027" evidence="1">
    <location>
        <begin position="25"/>
        <end position="156"/>
    </location>
</feature>
<reference evidence="3" key="1">
    <citation type="submission" date="2016-10" db="EMBL/GenBank/DDBJ databases">
        <authorList>
            <person name="Varghese N."/>
            <person name="Submissions S."/>
        </authorList>
    </citation>
    <scope>NUCLEOTIDE SEQUENCE [LARGE SCALE GENOMIC DNA]</scope>
    <source>
        <strain evidence="3">ATCC 23835</strain>
    </source>
</reference>
<accession>A0A1H1YV39</accession>
<evidence type="ECO:0000313" key="3">
    <source>
        <dbReference type="Proteomes" id="UP000199524"/>
    </source>
</evidence>
<gene>
    <name evidence="2" type="ORF">SAMN05216598_4649</name>
</gene>
<evidence type="ECO:0000313" key="2">
    <source>
        <dbReference type="EMBL" id="SDT25331.1"/>
    </source>
</evidence>
<dbReference type="Proteomes" id="UP000199524">
    <property type="component" value="Chromosome I"/>
</dbReference>
<organism evidence="2 3">
    <name type="scientific">Pseudomonas asplenii</name>
    <dbReference type="NCBI Taxonomy" id="53407"/>
    <lineage>
        <taxon>Bacteria</taxon>
        <taxon>Pseudomonadati</taxon>
        <taxon>Pseudomonadota</taxon>
        <taxon>Gammaproteobacteria</taxon>
        <taxon>Pseudomonadales</taxon>
        <taxon>Pseudomonadaceae</taxon>
        <taxon>Pseudomonas</taxon>
    </lineage>
</organism>
<dbReference type="RefSeq" id="WP_090209231.1">
    <property type="nucleotide sequence ID" value="NZ_LT629777.1"/>
</dbReference>
<dbReference type="Pfam" id="PF21576">
    <property type="entry name" value="T6SS_Tgi2PP"/>
    <property type="match status" value="1"/>
</dbReference>